<dbReference type="AlphaFoldDB" id="A0A8S1N223"/>
<proteinExistence type="predicted"/>
<gene>
    <name evidence="2" type="ORF">PPRIM_AZ9-3.1.T0690160</name>
</gene>
<evidence type="ECO:0000256" key="1">
    <source>
        <dbReference type="SAM" id="MobiDB-lite"/>
    </source>
</evidence>
<feature type="region of interest" description="Disordered" evidence="1">
    <location>
        <begin position="1"/>
        <end position="23"/>
    </location>
</feature>
<dbReference type="Proteomes" id="UP000688137">
    <property type="component" value="Unassembled WGS sequence"/>
</dbReference>
<organism evidence="2 3">
    <name type="scientific">Paramecium primaurelia</name>
    <dbReference type="NCBI Taxonomy" id="5886"/>
    <lineage>
        <taxon>Eukaryota</taxon>
        <taxon>Sar</taxon>
        <taxon>Alveolata</taxon>
        <taxon>Ciliophora</taxon>
        <taxon>Intramacronucleata</taxon>
        <taxon>Oligohymenophorea</taxon>
        <taxon>Peniculida</taxon>
        <taxon>Parameciidae</taxon>
        <taxon>Paramecium</taxon>
    </lineage>
</organism>
<protein>
    <submittedName>
        <fullName evidence="2">Uncharacterized protein</fullName>
    </submittedName>
</protein>
<name>A0A8S1N223_PARPR</name>
<dbReference type="EMBL" id="CAJJDM010000072">
    <property type="protein sequence ID" value="CAD8083195.1"/>
    <property type="molecule type" value="Genomic_DNA"/>
</dbReference>
<comment type="caution">
    <text evidence="2">The sequence shown here is derived from an EMBL/GenBank/DDBJ whole genome shotgun (WGS) entry which is preliminary data.</text>
</comment>
<dbReference type="OMA" id="VWDITIQ"/>
<sequence length="676" mass="77937">MNPPPGLGDDDEQSIGPPPGIDIPKKKKFHINKKLSQQQTSLESLNLELKVTVKDQHFDQIPIADEYLEPSMNNLIGFNGYLCDTSGSDSLALWDQEMKLKKEYKGLIENMPYSLIAVHDKIYLIFGDTLLLIQPETNKKTILIEQPLTAFCVSDHTNPRIIGVNEGEITLWRTSNLGKPNLQEPIFNNFVSKSKEIIELQKTLSEKFDDCDDLLMLQNGLVFAKQNKVGEVFIVDFENDQLEELQTTYGCAVTCWTPVSYDSVAFASNGQIVLTKFLKNKQAIVQIVLSSSKDDIHHGLCYSNNHLFSINKNAIVTSWNIQTGNKIKTVEVKFCPGVYSLQQINPEIIIAEHKDKKDFILLNTNLDKQFFYKARVKQILHCCSSPNGEFIALVQKCGLLYDEEVIFHIEIEIYPFDNKLEFERRKEIDNLEIKTVMFLDNSTIQYILKISKSVNPILVKWNYLTNEYNEEEMLVEKYKTCQLYLNRSVFSYDFKPAPTQSFNLFGPKRIDDSNLITGISVYDENIKRLLKVSFQQQFNADVFGMPCQNLLYVLNNKNQIEVWDITIQQQVQKADCRPSIVKQMKFSEQYLFLNAQSEWIIRDLKLSQICKTKGDLINKCLFLNQKCIINQKQNLFEWDLASNQCKQIPIFKVYDFCLVQNKILVIGESTIRLLTL</sequence>
<evidence type="ECO:0000313" key="3">
    <source>
        <dbReference type="Proteomes" id="UP000688137"/>
    </source>
</evidence>
<reference evidence="2" key="1">
    <citation type="submission" date="2021-01" db="EMBL/GenBank/DDBJ databases">
        <authorList>
            <consortium name="Genoscope - CEA"/>
            <person name="William W."/>
        </authorList>
    </citation>
    <scope>NUCLEOTIDE SEQUENCE</scope>
</reference>
<accession>A0A8S1N223</accession>
<keyword evidence="3" id="KW-1185">Reference proteome</keyword>
<evidence type="ECO:0000313" key="2">
    <source>
        <dbReference type="EMBL" id="CAD8083195.1"/>
    </source>
</evidence>